<dbReference type="GO" id="GO:0016706">
    <property type="term" value="F:2-oxoglutarate-dependent dioxygenase activity"/>
    <property type="evidence" value="ECO:0007669"/>
    <property type="project" value="TreeGrafter"/>
</dbReference>
<dbReference type="PANTHER" id="PTHR12480">
    <property type="entry name" value="ARGININE DEMETHYLASE AND LYSYL-HYDROXYLASE JMJD"/>
    <property type="match status" value="1"/>
</dbReference>
<dbReference type="InterPro" id="IPR003347">
    <property type="entry name" value="JmjC_dom"/>
</dbReference>
<evidence type="ECO:0000313" key="3">
    <source>
        <dbReference type="Proteomes" id="UP000246740"/>
    </source>
</evidence>
<proteinExistence type="predicted"/>
<sequence length="453" mass="51900">MASVTHTDVTNGIDGVPRNTAEETLWLDQGPDYAEFFEQCLLPNRPCILPPTLISDWDVIKSAAWQRSDGSVNWQHLIDQYGDHISPVVVTSRQNQDTRIDMTVREAITLILKAKQIQDQTSEGRSQEQSTGPSVVYIKDWHLVRQLRQKRGTTTNGQAEPYTVPHTFADDWMNNLGDSDGGQADDDDSTDVPDDFRFVYAGMAGTKTLLHRDVYTSYSWSTNVVGRKIWHLFPPRVIRHLRRFPQVETSELVPDIDTLQQILKARKNGDRSYPELELAWSHVQRVVQPPHTTIFVPSNWYHQVENLTDCISINRNWCNSVNIPNLYSAIKTEVRHVEDSLEDVRQMLREAADSRRLDEISNSSDWQREFAALVQDLAIKDAGWAWLGFWNMIERNLRSPPTQPHLRPSEKWVRDRLLPLVLDFQAQSGTTHLATDIVEAATRCQVLLEQLGT</sequence>
<dbReference type="PROSITE" id="PS51184">
    <property type="entry name" value="JMJC"/>
    <property type="match status" value="1"/>
</dbReference>
<dbReference type="Pfam" id="PF13621">
    <property type="entry name" value="Cupin_8"/>
    <property type="match status" value="1"/>
</dbReference>
<dbReference type="Gene3D" id="2.60.120.650">
    <property type="entry name" value="Cupin"/>
    <property type="match status" value="1"/>
</dbReference>
<dbReference type="SUPFAM" id="SSF51197">
    <property type="entry name" value="Clavaminate synthase-like"/>
    <property type="match status" value="1"/>
</dbReference>
<dbReference type="InParanoid" id="A0A317XZ95"/>
<dbReference type="STRING" id="1882483.A0A317XZ95"/>
<dbReference type="FunCoup" id="A0A317XZ95">
    <property type="interactions" value="201"/>
</dbReference>
<organism evidence="2 3">
    <name type="scientific">Testicularia cyperi</name>
    <dbReference type="NCBI Taxonomy" id="1882483"/>
    <lineage>
        <taxon>Eukaryota</taxon>
        <taxon>Fungi</taxon>
        <taxon>Dikarya</taxon>
        <taxon>Basidiomycota</taxon>
        <taxon>Ustilaginomycotina</taxon>
        <taxon>Ustilaginomycetes</taxon>
        <taxon>Ustilaginales</taxon>
        <taxon>Anthracoideaceae</taxon>
        <taxon>Testicularia</taxon>
    </lineage>
</organism>
<dbReference type="OrthoDB" id="424465at2759"/>
<dbReference type="SMART" id="SM00558">
    <property type="entry name" value="JmjC"/>
    <property type="match status" value="1"/>
</dbReference>
<dbReference type="GO" id="GO:0043565">
    <property type="term" value="F:sequence-specific DNA binding"/>
    <property type="evidence" value="ECO:0007669"/>
    <property type="project" value="TreeGrafter"/>
</dbReference>
<evidence type="ECO:0000259" key="1">
    <source>
        <dbReference type="PROSITE" id="PS51184"/>
    </source>
</evidence>
<dbReference type="GO" id="GO:0045905">
    <property type="term" value="P:positive regulation of translational termination"/>
    <property type="evidence" value="ECO:0007669"/>
    <property type="project" value="TreeGrafter"/>
</dbReference>
<dbReference type="PANTHER" id="PTHR12480:SF6">
    <property type="entry name" value="2-OXOGLUTARATE AND IRON-DEPENDENT OXYGENASE JMJD4"/>
    <property type="match status" value="1"/>
</dbReference>
<feature type="domain" description="JmjC" evidence="1">
    <location>
        <begin position="153"/>
        <end position="334"/>
    </location>
</feature>
<accession>A0A317XZ95</accession>
<name>A0A317XZ95_9BASI</name>
<dbReference type="EMBL" id="KZ819188">
    <property type="protein sequence ID" value="PWZ02669.1"/>
    <property type="molecule type" value="Genomic_DNA"/>
</dbReference>
<protein>
    <submittedName>
        <fullName evidence="2">Clavaminate synthase-like protein</fullName>
    </submittedName>
</protein>
<dbReference type="GO" id="GO:0005634">
    <property type="term" value="C:nucleus"/>
    <property type="evidence" value="ECO:0007669"/>
    <property type="project" value="TreeGrafter"/>
</dbReference>
<dbReference type="Proteomes" id="UP000246740">
    <property type="component" value="Unassembled WGS sequence"/>
</dbReference>
<gene>
    <name evidence="2" type="ORF">BCV70DRAFT_154667</name>
</gene>
<keyword evidence="3" id="KW-1185">Reference proteome</keyword>
<dbReference type="InterPro" id="IPR041667">
    <property type="entry name" value="Cupin_8"/>
</dbReference>
<evidence type="ECO:0000313" key="2">
    <source>
        <dbReference type="EMBL" id="PWZ02669.1"/>
    </source>
</evidence>
<dbReference type="InterPro" id="IPR050910">
    <property type="entry name" value="JMJD6_ArgDemeth/LysHydrox"/>
</dbReference>
<dbReference type="GO" id="GO:0005737">
    <property type="term" value="C:cytoplasm"/>
    <property type="evidence" value="ECO:0007669"/>
    <property type="project" value="TreeGrafter"/>
</dbReference>
<reference evidence="2 3" key="1">
    <citation type="journal article" date="2018" name="Mol. Biol. Evol.">
        <title>Broad Genomic Sampling Reveals a Smut Pathogenic Ancestry of the Fungal Clade Ustilaginomycotina.</title>
        <authorList>
            <person name="Kijpornyongpan T."/>
            <person name="Mondo S.J."/>
            <person name="Barry K."/>
            <person name="Sandor L."/>
            <person name="Lee J."/>
            <person name="Lipzen A."/>
            <person name="Pangilinan J."/>
            <person name="LaButti K."/>
            <person name="Hainaut M."/>
            <person name="Henrissat B."/>
            <person name="Grigoriev I.V."/>
            <person name="Spatafora J.W."/>
            <person name="Aime M.C."/>
        </authorList>
    </citation>
    <scope>NUCLEOTIDE SEQUENCE [LARGE SCALE GENOMIC DNA]</scope>
    <source>
        <strain evidence="2 3">MCA 3645</strain>
    </source>
</reference>
<dbReference type="AlphaFoldDB" id="A0A317XZ95"/>